<name>A0A0C3PVS3_9AGAM</name>
<dbReference type="EMBL" id="KN823243">
    <property type="protein sequence ID" value="KIO19075.1"/>
    <property type="molecule type" value="Genomic_DNA"/>
</dbReference>
<reference evidence="2" key="2">
    <citation type="submission" date="2015-01" db="EMBL/GenBank/DDBJ databases">
        <title>Evolutionary Origins and Diversification of the Mycorrhizal Mutualists.</title>
        <authorList>
            <consortium name="DOE Joint Genome Institute"/>
            <consortium name="Mycorrhizal Genomics Consortium"/>
            <person name="Kohler A."/>
            <person name="Kuo A."/>
            <person name="Nagy L.G."/>
            <person name="Floudas D."/>
            <person name="Copeland A."/>
            <person name="Barry K.W."/>
            <person name="Cichocki N."/>
            <person name="Veneault-Fourrey C."/>
            <person name="LaButti K."/>
            <person name="Lindquist E.A."/>
            <person name="Lipzen A."/>
            <person name="Lundell T."/>
            <person name="Morin E."/>
            <person name="Murat C."/>
            <person name="Riley R."/>
            <person name="Ohm R."/>
            <person name="Sun H."/>
            <person name="Tunlid A."/>
            <person name="Henrissat B."/>
            <person name="Grigoriev I.V."/>
            <person name="Hibbett D.S."/>
            <person name="Martin F."/>
        </authorList>
    </citation>
    <scope>NUCLEOTIDE SEQUENCE [LARGE SCALE GENOMIC DNA]</scope>
    <source>
        <strain evidence="2">MUT 4182</strain>
    </source>
</reference>
<dbReference type="Proteomes" id="UP000054248">
    <property type="component" value="Unassembled WGS sequence"/>
</dbReference>
<gene>
    <name evidence="1" type="ORF">M407DRAFT_246299</name>
</gene>
<sequence>MAILCGTSSKSSETTLKGYRGTILRQPWQTSASPPDIRGPGVLVLSARSDTAELYGESGGRGSASWFYPKRPARNTVSFFLEPI</sequence>
<organism evidence="1 2">
    <name type="scientific">Tulasnella calospora MUT 4182</name>
    <dbReference type="NCBI Taxonomy" id="1051891"/>
    <lineage>
        <taxon>Eukaryota</taxon>
        <taxon>Fungi</taxon>
        <taxon>Dikarya</taxon>
        <taxon>Basidiomycota</taxon>
        <taxon>Agaricomycotina</taxon>
        <taxon>Agaricomycetes</taxon>
        <taxon>Cantharellales</taxon>
        <taxon>Tulasnellaceae</taxon>
        <taxon>Tulasnella</taxon>
    </lineage>
</organism>
<evidence type="ECO:0000313" key="2">
    <source>
        <dbReference type="Proteomes" id="UP000054248"/>
    </source>
</evidence>
<evidence type="ECO:0000313" key="1">
    <source>
        <dbReference type="EMBL" id="KIO19075.1"/>
    </source>
</evidence>
<dbReference type="HOGENOM" id="CLU_2529130_0_0_1"/>
<proteinExistence type="predicted"/>
<accession>A0A0C3PVS3</accession>
<dbReference type="AlphaFoldDB" id="A0A0C3PVS3"/>
<reference evidence="1 2" key="1">
    <citation type="submission" date="2014-04" db="EMBL/GenBank/DDBJ databases">
        <authorList>
            <consortium name="DOE Joint Genome Institute"/>
            <person name="Kuo A."/>
            <person name="Girlanda M."/>
            <person name="Perotto S."/>
            <person name="Kohler A."/>
            <person name="Nagy L.G."/>
            <person name="Floudas D."/>
            <person name="Copeland A."/>
            <person name="Barry K.W."/>
            <person name="Cichocki N."/>
            <person name="Veneault-Fourrey C."/>
            <person name="LaButti K."/>
            <person name="Lindquist E.A."/>
            <person name="Lipzen A."/>
            <person name="Lundell T."/>
            <person name="Morin E."/>
            <person name="Murat C."/>
            <person name="Sun H."/>
            <person name="Tunlid A."/>
            <person name="Henrissat B."/>
            <person name="Grigoriev I.V."/>
            <person name="Hibbett D.S."/>
            <person name="Martin F."/>
            <person name="Nordberg H.P."/>
            <person name="Cantor M.N."/>
            <person name="Hua S.X."/>
        </authorList>
    </citation>
    <scope>NUCLEOTIDE SEQUENCE [LARGE SCALE GENOMIC DNA]</scope>
    <source>
        <strain evidence="1 2">MUT 4182</strain>
    </source>
</reference>
<keyword evidence="2" id="KW-1185">Reference proteome</keyword>
<protein>
    <submittedName>
        <fullName evidence="1">Uncharacterized protein</fullName>
    </submittedName>
</protein>